<evidence type="ECO:0000313" key="3">
    <source>
        <dbReference type="EnsemblPlants" id="Solyc12g056995.1.1"/>
    </source>
</evidence>
<evidence type="ECO:0000256" key="2">
    <source>
        <dbReference type="SAM" id="MobiDB-lite"/>
    </source>
</evidence>
<dbReference type="Pfam" id="PF13414">
    <property type="entry name" value="TPR_11"/>
    <property type="match status" value="1"/>
</dbReference>
<reference evidence="3" key="2">
    <citation type="submission" date="2019-01" db="UniProtKB">
        <authorList>
            <consortium name="EnsemblPlants"/>
        </authorList>
    </citation>
    <scope>IDENTIFICATION</scope>
    <source>
        <strain evidence="3">cv. Heinz 1706</strain>
    </source>
</reference>
<organism evidence="3">
    <name type="scientific">Solanum lycopersicum</name>
    <name type="common">Tomato</name>
    <name type="synonym">Lycopersicon esculentum</name>
    <dbReference type="NCBI Taxonomy" id="4081"/>
    <lineage>
        <taxon>Eukaryota</taxon>
        <taxon>Viridiplantae</taxon>
        <taxon>Streptophyta</taxon>
        <taxon>Embryophyta</taxon>
        <taxon>Tracheophyta</taxon>
        <taxon>Spermatophyta</taxon>
        <taxon>Magnoliopsida</taxon>
        <taxon>eudicotyledons</taxon>
        <taxon>Gunneridae</taxon>
        <taxon>Pentapetalae</taxon>
        <taxon>asterids</taxon>
        <taxon>lamiids</taxon>
        <taxon>Solanales</taxon>
        <taxon>Solanaceae</taxon>
        <taxon>Solanoideae</taxon>
        <taxon>Solaneae</taxon>
        <taxon>Solanum</taxon>
        <taxon>Solanum subgen. Lycopersicon</taxon>
    </lineage>
</organism>
<reference evidence="3" key="1">
    <citation type="journal article" date="2012" name="Nature">
        <title>The tomato genome sequence provides insights into fleshy fruit evolution.</title>
        <authorList>
            <consortium name="Tomato Genome Consortium"/>
        </authorList>
    </citation>
    <scope>NUCLEOTIDE SEQUENCE [LARGE SCALE GENOMIC DNA]</scope>
    <source>
        <strain evidence="3">cv. Heinz 1706</strain>
    </source>
</reference>
<dbReference type="InterPro" id="IPR019734">
    <property type="entry name" value="TPR_rpt"/>
</dbReference>
<dbReference type="Pfam" id="PF13174">
    <property type="entry name" value="TPR_6"/>
    <property type="match status" value="1"/>
</dbReference>
<feature type="region of interest" description="Disordered" evidence="2">
    <location>
        <begin position="159"/>
        <end position="181"/>
    </location>
</feature>
<keyword evidence="1" id="KW-0802">TPR repeat</keyword>
<dbReference type="AlphaFoldDB" id="A0A3Q7JBE6"/>
<dbReference type="PANTHER" id="PTHR46050:SF18">
    <property type="entry name" value="TETRATRICOPEPTIDE REPEAT (TPR)-LIKE SUPERFAMILY PROTEIN"/>
    <property type="match status" value="1"/>
</dbReference>
<dbReference type="Gramene" id="Solyc12g056995.1.1">
    <property type="protein sequence ID" value="Solyc12g056995.1.1"/>
    <property type="gene ID" value="Solyc12g056995.1"/>
</dbReference>
<dbReference type="Pfam" id="PF13431">
    <property type="entry name" value="TPR_17"/>
    <property type="match status" value="1"/>
</dbReference>
<dbReference type="EnsemblPlants" id="Solyc12g056995.1.1">
    <property type="protein sequence ID" value="Solyc12g056995.1.1"/>
    <property type="gene ID" value="Solyc12g056995.1"/>
</dbReference>
<accession>A0A3Q7JBE6</accession>
<feature type="repeat" description="TPR" evidence="1">
    <location>
        <begin position="182"/>
        <end position="215"/>
    </location>
</feature>
<feature type="compositionally biased region" description="Polar residues" evidence="2">
    <location>
        <begin position="159"/>
        <end position="174"/>
    </location>
</feature>
<protein>
    <submittedName>
        <fullName evidence="3">Uncharacterized protein</fullName>
    </submittedName>
</protein>
<dbReference type="InParanoid" id="A0A3Q7JBE6"/>
<dbReference type="SMART" id="SM00028">
    <property type="entry name" value="TPR"/>
    <property type="match status" value="8"/>
</dbReference>
<dbReference type="InterPro" id="IPR044534">
    <property type="entry name" value="TTL1-4"/>
</dbReference>
<name>A0A3Q7JBE6_SOLLC</name>
<dbReference type="GO" id="GO:0005737">
    <property type="term" value="C:cytoplasm"/>
    <property type="evidence" value="ECO:0000318"/>
    <property type="project" value="GO_Central"/>
</dbReference>
<dbReference type="Pfam" id="PF00515">
    <property type="entry name" value="TPR_1"/>
    <property type="match status" value="1"/>
</dbReference>
<dbReference type="PANTHER" id="PTHR46050">
    <property type="entry name" value="TPR REPEAT-CONTAINING THIOREDOXIN"/>
    <property type="match status" value="1"/>
</dbReference>
<evidence type="ECO:0000256" key="1">
    <source>
        <dbReference type="PROSITE-ProRule" id="PRU00339"/>
    </source>
</evidence>
<sequence length="535" mass="60109">MEKTRKNGQSQSTMSKIADNSLLNGLGGCLIGAFFPRRNTNTKINITTKSSDTNFVKNSRRCHTSSCPKNSTSSKNRVSQVVNLAYTQKLRREPTFTSSELSMTIFSHRKSKVNGTLNRSSTSNVTLLSHLGNLKNQNSSSDKKAIQKKGKILKDNIVRQTSSVKSHQPGSSFRGSAKKRDPDVLKSIGNEQYRQGKIEKALDLYNQAIAIDPGNASYYSNKAAALMSLGRVIEAVVACIEAIQLDPSYHNAHYRLARLYVRLGDAEKAIDHYKQSGRKVDKKDIAEAHDIKRQLLKCTEAQKLRDYNTLIKETQNSITLGVDSAPQIFAMRAEALIKLHRHEEAYTTIQKVAHIKTELCACLFGSVKTAYLLITRAEAYATVGWFEEATAAAQEATKLDQSNEVIITILRRIEALASFRLKGNELFRENKFSEASFEYTEGLEQEPYNSILLFNRAACRFKLGQFEKAVEDCTAALVLRPSYTKARLRRADCNIKLGRWKAAIQDCEMLIQEIPEDEEVKRVFLQAKSRLQKTC</sequence>
<dbReference type="Proteomes" id="UP000004994">
    <property type="component" value="Chromosome 12"/>
</dbReference>
<dbReference type="InterPro" id="IPR011990">
    <property type="entry name" value="TPR-like_helical_dom_sf"/>
</dbReference>
<dbReference type="Gene3D" id="1.25.40.10">
    <property type="entry name" value="Tetratricopeptide repeat domain"/>
    <property type="match status" value="1"/>
</dbReference>
<dbReference type="OMA" id="RFDIDCF"/>
<dbReference type="SUPFAM" id="SSF48452">
    <property type="entry name" value="TPR-like"/>
    <property type="match status" value="2"/>
</dbReference>
<dbReference type="PROSITE" id="PS50293">
    <property type="entry name" value="TPR_REGION"/>
    <property type="match status" value="1"/>
</dbReference>
<dbReference type="STRING" id="4081.A0A3Q7JBE6"/>
<proteinExistence type="predicted"/>
<dbReference type="PROSITE" id="PS50005">
    <property type="entry name" value="TPR"/>
    <property type="match status" value="1"/>
</dbReference>
<evidence type="ECO:0000313" key="4">
    <source>
        <dbReference type="Proteomes" id="UP000004994"/>
    </source>
</evidence>
<keyword evidence="4" id="KW-1185">Reference proteome</keyword>